<feature type="transmembrane region" description="Helical" evidence="1">
    <location>
        <begin position="12"/>
        <end position="32"/>
    </location>
</feature>
<evidence type="ECO:0000313" key="2">
    <source>
        <dbReference type="EMBL" id="OOZ38688.1"/>
    </source>
</evidence>
<gene>
    <name evidence="2" type="ORF">BOW53_14680</name>
</gene>
<keyword evidence="3" id="KW-1185">Reference proteome</keyword>
<name>A0A1T2L0T3_9GAMM</name>
<protein>
    <submittedName>
        <fullName evidence="2">Uncharacterized protein</fullName>
    </submittedName>
</protein>
<feature type="transmembrane region" description="Helical" evidence="1">
    <location>
        <begin position="38"/>
        <end position="59"/>
    </location>
</feature>
<reference evidence="2 3" key="1">
    <citation type="submission" date="2016-11" db="EMBL/GenBank/DDBJ databases">
        <title>Mixed transmission modes and dynamic genome evolution in an obligate animal-bacterial symbiosis.</title>
        <authorList>
            <person name="Russell S.L."/>
            <person name="Corbett-Detig R.B."/>
            <person name="Cavanaugh C.M."/>
        </authorList>
    </citation>
    <scope>NUCLEOTIDE SEQUENCE [LARGE SCALE GENOMIC DNA]</scope>
    <source>
        <strain evidence="2">Sveles-Q1</strain>
    </source>
</reference>
<proteinExistence type="predicted"/>
<sequence>MVVIVSGIKREWLAAMVYLLILVLVVNVHFIGLADLNVYGINISLYSTFAYIFYCLILVGYKDDYVRHHMIVSVGTFFVYFFLSSLYSGMMFVLGYEVNVISWALLKNANFGGWVAIAPLLAILVHTAMSAVRGIKLSLDGKDPHGKLAAE</sequence>
<keyword evidence="1" id="KW-0812">Transmembrane</keyword>
<accession>A0A1T2L0T3</accession>
<comment type="caution">
    <text evidence="2">The sequence shown here is derived from an EMBL/GenBank/DDBJ whole genome shotgun (WGS) entry which is preliminary data.</text>
</comment>
<dbReference type="EMBL" id="MPRL01000076">
    <property type="protein sequence ID" value="OOZ38688.1"/>
    <property type="molecule type" value="Genomic_DNA"/>
</dbReference>
<evidence type="ECO:0000256" key="1">
    <source>
        <dbReference type="SAM" id="Phobius"/>
    </source>
</evidence>
<feature type="transmembrane region" description="Helical" evidence="1">
    <location>
        <begin position="71"/>
        <end position="94"/>
    </location>
</feature>
<dbReference type="AlphaFoldDB" id="A0A1T2L0T3"/>
<evidence type="ECO:0000313" key="3">
    <source>
        <dbReference type="Proteomes" id="UP000191110"/>
    </source>
</evidence>
<dbReference type="Proteomes" id="UP000191110">
    <property type="component" value="Unassembled WGS sequence"/>
</dbReference>
<keyword evidence="1" id="KW-1133">Transmembrane helix</keyword>
<keyword evidence="1" id="KW-0472">Membrane</keyword>
<feature type="transmembrane region" description="Helical" evidence="1">
    <location>
        <begin position="114"/>
        <end position="132"/>
    </location>
</feature>
<organism evidence="2 3">
    <name type="scientific">Solemya pervernicosa gill symbiont</name>
    <dbReference type="NCBI Taxonomy" id="642797"/>
    <lineage>
        <taxon>Bacteria</taxon>
        <taxon>Pseudomonadati</taxon>
        <taxon>Pseudomonadota</taxon>
        <taxon>Gammaproteobacteria</taxon>
        <taxon>sulfur-oxidizing symbionts</taxon>
    </lineage>
</organism>